<accession>A0A1W0WHF2</accession>
<organism evidence="6 7">
    <name type="scientific">Hypsibius exemplaris</name>
    <name type="common">Freshwater tardigrade</name>
    <dbReference type="NCBI Taxonomy" id="2072580"/>
    <lineage>
        <taxon>Eukaryota</taxon>
        <taxon>Metazoa</taxon>
        <taxon>Ecdysozoa</taxon>
        <taxon>Tardigrada</taxon>
        <taxon>Eutardigrada</taxon>
        <taxon>Parachela</taxon>
        <taxon>Hypsibioidea</taxon>
        <taxon>Hypsibiidae</taxon>
        <taxon>Hypsibius</taxon>
    </lineage>
</organism>
<dbReference type="PANTHER" id="PTHR22940:SF4">
    <property type="entry name" value="PROTEIN TIMELESS HOMOLOG"/>
    <property type="match status" value="1"/>
</dbReference>
<feature type="region of interest" description="Disordered" evidence="4">
    <location>
        <begin position="683"/>
        <end position="702"/>
    </location>
</feature>
<dbReference type="AlphaFoldDB" id="A0A1W0WHF2"/>
<protein>
    <submittedName>
        <fullName evidence="6">Protein timeless-like protein</fullName>
    </submittedName>
</protein>
<proteinExistence type="predicted"/>
<dbReference type="PANTHER" id="PTHR22940">
    <property type="entry name" value="TIMEOUT/TIMELESS-2"/>
    <property type="match status" value="1"/>
</dbReference>
<evidence type="ECO:0000256" key="2">
    <source>
        <dbReference type="ARBA" id="ARBA00023242"/>
    </source>
</evidence>
<dbReference type="EMBL" id="MTYJ01000101">
    <property type="protein sequence ID" value="OQV14635.1"/>
    <property type="molecule type" value="Genomic_DNA"/>
</dbReference>
<dbReference type="GO" id="GO:0031298">
    <property type="term" value="C:replication fork protection complex"/>
    <property type="evidence" value="ECO:0007669"/>
    <property type="project" value="TreeGrafter"/>
</dbReference>
<dbReference type="Pfam" id="PF04821">
    <property type="entry name" value="TIMELESS"/>
    <property type="match status" value="1"/>
</dbReference>
<dbReference type="Proteomes" id="UP000192578">
    <property type="component" value="Unassembled WGS sequence"/>
</dbReference>
<dbReference type="OrthoDB" id="310853at2759"/>
<evidence type="ECO:0000313" key="7">
    <source>
        <dbReference type="Proteomes" id="UP000192578"/>
    </source>
</evidence>
<sequence>MERRSRPVPVVADPDRPLGEKLRTINATEVLEKPKLKDAWSLGDKLRRANPNLANKPKTNDHNKSEIAQLDLVKILKSIGTVVKGKYIQDPVCQLALKHMARHIREDRHNDKLTVRLHLVSAGVVETNLIPMLLATPADDKLWQLCLSVMYELTVPPAVILRTIPKDKVEDSPWLKIYLREYDDKRQAAKRLFVDVKFFELLCNHLKTILTAEERTREQTNFVGNALRLLRNIFEMRGETDRGVDRETPALIHDKVFCALDQSGIAAILLWLSSADEEEDFVLDVLEVIHALLYDFDPEAFGQTGKTEKELQESQRVIRDMRAREEAVRAASLLKASSRHSAFGGSFTVKGSKAVNPDNEIVLIRPVTAIMNNKFELTADKQAQAKAHNKKAMKSVVERKEAPAVVSEALRTFCTRFLNLSYNVFMQNAKAAIGYVPAEDADEQHSRYFWALRFFTAFARVHNVGVQFISETISTESFHFVHSKLEAYTDLIITDKTQIALWSNRSHLALRSYLELLMMLAAMGTNPDEKVQRAAKQIEINLFYVAEYREIFFKLLKSSKSPILPVRAYLKDLVITIHIFLKLLEVYLKKQHHLFVKKKQRAKKGAGRKRGRRSPKVRSCWPIQVDLFGSVGDSVDSDLKRLNKMLLDVLPDLIEELPEPEVLEVIEEGYDAGLDGSRQDIAEDETEADGSDGHKQEASDYPNNTFPVNHAILKMMHRIAVDLLLPACCSKCRLFGSTTGC</sequence>
<dbReference type="GO" id="GO:0006281">
    <property type="term" value="P:DNA repair"/>
    <property type="evidence" value="ECO:0007669"/>
    <property type="project" value="TreeGrafter"/>
</dbReference>
<evidence type="ECO:0000313" key="6">
    <source>
        <dbReference type="EMBL" id="OQV14635.1"/>
    </source>
</evidence>
<evidence type="ECO:0000256" key="1">
    <source>
        <dbReference type="ARBA" id="ARBA00004123"/>
    </source>
</evidence>
<evidence type="ECO:0000256" key="3">
    <source>
        <dbReference type="ARBA" id="ARBA00023306"/>
    </source>
</evidence>
<comment type="subcellular location">
    <subcellularLocation>
        <location evidence="1">Nucleus</location>
    </subcellularLocation>
</comment>
<dbReference type="GO" id="GO:0000076">
    <property type="term" value="P:DNA replication checkpoint signaling"/>
    <property type="evidence" value="ECO:0007669"/>
    <property type="project" value="TreeGrafter"/>
</dbReference>
<keyword evidence="2" id="KW-0539">Nucleus</keyword>
<dbReference type="GO" id="GO:0043111">
    <property type="term" value="P:replication fork arrest"/>
    <property type="evidence" value="ECO:0007669"/>
    <property type="project" value="TreeGrafter"/>
</dbReference>
<dbReference type="GO" id="GO:0003677">
    <property type="term" value="F:DNA binding"/>
    <property type="evidence" value="ECO:0007669"/>
    <property type="project" value="TreeGrafter"/>
</dbReference>
<feature type="domain" description="Timeless N-terminal" evidence="5">
    <location>
        <begin position="86"/>
        <end position="349"/>
    </location>
</feature>
<keyword evidence="7" id="KW-1185">Reference proteome</keyword>
<keyword evidence="3" id="KW-0131">Cell cycle</keyword>
<evidence type="ECO:0000256" key="4">
    <source>
        <dbReference type="SAM" id="MobiDB-lite"/>
    </source>
</evidence>
<name>A0A1W0WHF2_HYPEX</name>
<gene>
    <name evidence="6" type="ORF">BV898_11140</name>
</gene>
<dbReference type="InterPro" id="IPR006906">
    <property type="entry name" value="Timeless_N"/>
</dbReference>
<comment type="caution">
    <text evidence="6">The sequence shown here is derived from an EMBL/GenBank/DDBJ whole genome shotgun (WGS) entry which is preliminary data.</text>
</comment>
<evidence type="ECO:0000259" key="5">
    <source>
        <dbReference type="Pfam" id="PF04821"/>
    </source>
</evidence>
<reference evidence="7" key="1">
    <citation type="submission" date="2017-01" db="EMBL/GenBank/DDBJ databases">
        <title>Comparative genomics of anhydrobiosis in the tardigrade Hypsibius dujardini.</title>
        <authorList>
            <person name="Yoshida Y."/>
            <person name="Koutsovoulos G."/>
            <person name="Laetsch D."/>
            <person name="Stevens L."/>
            <person name="Kumar S."/>
            <person name="Horikawa D."/>
            <person name="Ishino K."/>
            <person name="Komine S."/>
            <person name="Tomita M."/>
            <person name="Blaxter M."/>
            <person name="Arakawa K."/>
        </authorList>
    </citation>
    <scope>NUCLEOTIDE SEQUENCE [LARGE SCALE GENOMIC DNA]</scope>
    <source>
        <strain evidence="7">Z151</strain>
    </source>
</reference>
<dbReference type="InterPro" id="IPR044998">
    <property type="entry name" value="Timeless"/>
</dbReference>